<protein>
    <submittedName>
        <fullName evidence="1">Uncharacterized protein</fullName>
    </submittedName>
</protein>
<gene>
    <name evidence="1" type="ORF">SDC9_153281</name>
</gene>
<proteinExistence type="predicted"/>
<organism evidence="1">
    <name type="scientific">bioreactor metagenome</name>
    <dbReference type="NCBI Taxonomy" id="1076179"/>
    <lineage>
        <taxon>unclassified sequences</taxon>
        <taxon>metagenomes</taxon>
        <taxon>ecological metagenomes</taxon>
    </lineage>
</organism>
<comment type="caution">
    <text evidence="1">The sequence shown here is derived from an EMBL/GenBank/DDBJ whole genome shotgun (WGS) entry which is preliminary data.</text>
</comment>
<name>A0A645EVY6_9ZZZZ</name>
<dbReference type="EMBL" id="VSSQ01051909">
    <property type="protein sequence ID" value="MPN06027.1"/>
    <property type="molecule type" value="Genomic_DNA"/>
</dbReference>
<reference evidence="1" key="1">
    <citation type="submission" date="2019-08" db="EMBL/GenBank/DDBJ databases">
        <authorList>
            <person name="Kucharzyk K."/>
            <person name="Murdoch R.W."/>
            <person name="Higgins S."/>
            <person name="Loffler F."/>
        </authorList>
    </citation>
    <scope>NUCLEOTIDE SEQUENCE</scope>
</reference>
<evidence type="ECO:0000313" key="1">
    <source>
        <dbReference type="EMBL" id="MPN06027.1"/>
    </source>
</evidence>
<dbReference type="AlphaFoldDB" id="A0A645EVY6"/>
<accession>A0A645EVY6</accession>
<sequence>MPEAMESMAVKYGLLKIKNLGTDFFITMKIVNDMSDERFEVMKPLYDQMTSYESCTGMSNHALLICRKQ</sequence>